<feature type="transmembrane region" description="Helical" evidence="2">
    <location>
        <begin position="457"/>
        <end position="475"/>
    </location>
</feature>
<feature type="compositionally biased region" description="Low complexity" evidence="1">
    <location>
        <begin position="60"/>
        <end position="69"/>
    </location>
</feature>
<feature type="region of interest" description="Disordered" evidence="1">
    <location>
        <begin position="32"/>
        <end position="91"/>
    </location>
</feature>
<feature type="compositionally biased region" description="Low complexity" evidence="1">
    <location>
        <begin position="37"/>
        <end position="50"/>
    </location>
</feature>
<dbReference type="EMBL" id="JBHSDS010000006">
    <property type="protein sequence ID" value="MFC4358305.1"/>
    <property type="molecule type" value="Genomic_DNA"/>
</dbReference>
<sequence>MSVISRSTLAVAVVAVAMAAPVGVVLAAPGGSGAGQSAGASPGAGAAVVQETPNETATTPGGNDSAGNGSAAGDGPGNDTDAPTDDGVGAIESYDGAHVGVGVEPTTLTDYTVDGTTYFDSLAVQSRTDAQAAGLADIGVSLPALNTLPGANLTVTSRTEANLDLRTGSGAALSVHDNEHGIVVVRSNRGTQYVLANVSGEAEAAYEGDSQVIVTNEERAEASVTVVGNGSVGVNDEGNVVAELGRDGILVVRAYQGKRGTDDRRQEQFVADGVATGEVYVMDRANGTVVDTVVYENETTLNASASNGTVNLTVDRSQKQGAVVFTSVTETVADRPEEVTVLVDGETVPTARTYAQLRVAANNGPESRYKVSPSTQPGAVADVAIAINHFSAREVTIRGLEANGTNATTTATTTAEGPDGSNGSNGTVAPNGSTGTTNTSVGNGTGGESTGATSPGFGALVALLAVAAVALAAGLRGRVR</sequence>
<name>A0ABD5PBJ2_9EURY</name>
<evidence type="ECO:0000313" key="3">
    <source>
        <dbReference type="EMBL" id="MFC4358305.1"/>
    </source>
</evidence>
<proteinExistence type="predicted"/>
<evidence type="ECO:0008006" key="5">
    <source>
        <dbReference type="Google" id="ProtNLM"/>
    </source>
</evidence>
<evidence type="ECO:0000256" key="2">
    <source>
        <dbReference type="SAM" id="Phobius"/>
    </source>
</evidence>
<feature type="compositionally biased region" description="Low complexity" evidence="1">
    <location>
        <begin position="431"/>
        <end position="442"/>
    </location>
</feature>
<dbReference type="RefSeq" id="WP_267624009.1">
    <property type="nucleotide sequence ID" value="NZ_JAODIW010000008.1"/>
</dbReference>
<accession>A0ABD5PBJ2</accession>
<reference evidence="3 4" key="1">
    <citation type="journal article" date="2019" name="Int. J. Syst. Evol. Microbiol.">
        <title>The Global Catalogue of Microorganisms (GCM) 10K type strain sequencing project: providing services to taxonomists for standard genome sequencing and annotation.</title>
        <authorList>
            <consortium name="The Broad Institute Genomics Platform"/>
            <consortium name="The Broad Institute Genome Sequencing Center for Infectious Disease"/>
            <person name="Wu L."/>
            <person name="Ma J."/>
        </authorList>
    </citation>
    <scope>NUCLEOTIDE SEQUENCE [LARGE SCALE GENOMIC DNA]</scope>
    <source>
        <strain evidence="3 4">CGMCC 1.12553</strain>
    </source>
</reference>
<keyword evidence="2" id="KW-1133">Transmembrane helix</keyword>
<dbReference type="AlphaFoldDB" id="A0ABD5PBJ2"/>
<protein>
    <recommendedName>
        <fullName evidence="5">PGF-CTERM sorting domain-containing protein</fullName>
    </recommendedName>
</protein>
<organism evidence="3 4">
    <name type="scientific">Halobium salinum</name>
    <dbReference type="NCBI Taxonomy" id="1364940"/>
    <lineage>
        <taxon>Archaea</taxon>
        <taxon>Methanobacteriati</taxon>
        <taxon>Methanobacteriota</taxon>
        <taxon>Stenosarchaea group</taxon>
        <taxon>Halobacteria</taxon>
        <taxon>Halobacteriales</taxon>
        <taxon>Haloferacaceae</taxon>
        <taxon>Halobium</taxon>
    </lineage>
</organism>
<evidence type="ECO:0000313" key="4">
    <source>
        <dbReference type="Proteomes" id="UP001595921"/>
    </source>
</evidence>
<keyword evidence="4" id="KW-1185">Reference proteome</keyword>
<dbReference type="Proteomes" id="UP001595921">
    <property type="component" value="Unassembled WGS sequence"/>
</dbReference>
<evidence type="ECO:0000256" key="1">
    <source>
        <dbReference type="SAM" id="MobiDB-lite"/>
    </source>
</evidence>
<feature type="region of interest" description="Disordered" evidence="1">
    <location>
        <begin position="403"/>
        <end position="450"/>
    </location>
</feature>
<gene>
    <name evidence="3" type="ORF">ACFO0N_10140</name>
</gene>
<comment type="caution">
    <text evidence="3">The sequence shown here is derived from an EMBL/GenBank/DDBJ whole genome shotgun (WGS) entry which is preliminary data.</text>
</comment>
<feature type="compositionally biased region" description="Polar residues" evidence="1">
    <location>
        <begin position="421"/>
        <end position="430"/>
    </location>
</feature>
<feature type="compositionally biased region" description="Low complexity" evidence="1">
    <location>
        <begin position="403"/>
        <end position="417"/>
    </location>
</feature>
<keyword evidence="2" id="KW-0472">Membrane</keyword>
<keyword evidence="2" id="KW-0812">Transmembrane</keyword>